<organism evidence="1 2">
    <name type="scientific">Portunus trituberculatus</name>
    <name type="common">Swimming crab</name>
    <name type="synonym">Neptunus trituberculatus</name>
    <dbReference type="NCBI Taxonomy" id="210409"/>
    <lineage>
        <taxon>Eukaryota</taxon>
        <taxon>Metazoa</taxon>
        <taxon>Ecdysozoa</taxon>
        <taxon>Arthropoda</taxon>
        <taxon>Crustacea</taxon>
        <taxon>Multicrustacea</taxon>
        <taxon>Malacostraca</taxon>
        <taxon>Eumalacostraca</taxon>
        <taxon>Eucarida</taxon>
        <taxon>Decapoda</taxon>
        <taxon>Pleocyemata</taxon>
        <taxon>Brachyura</taxon>
        <taxon>Eubrachyura</taxon>
        <taxon>Portunoidea</taxon>
        <taxon>Portunidae</taxon>
        <taxon>Portuninae</taxon>
        <taxon>Portunus</taxon>
    </lineage>
</organism>
<comment type="caution">
    <text evidence="1">The sequence shown here is derived from an EMBL/GenBank/DDBJ whole genome shotgun (WGS) entry which is preliminary data.</text>
</comment>
<keyword evidence="2" id="KW-1185">Reference proteome</keyword>
<name>A0A5B7JPE4_PORTR</name>
<accession>A0A5B7JPE4</accession>
<evidence type="ECO:0000313" key="2">
    <source>
        <dbReference type="Proteomes" id="UP000324222"/>
    </source>
</evidence>
<reference evidence="1 2" key="1">
    <citation type="submission" date="2019-05" db="EMBL/GenBank/DDBJ databases">
        <title>Another draft genome of Portunus trituberculatus and its Hox gene families provides insights of decapod evolution.</title>
        <authorList>
            <person name="Jeong J.-H."/>
            <person name="Song I."/>
            <person name="Kim S."/>
            <person name="Choi T."/>
            <person name="Kim D."/>
            <person name="Ryu S."/>
            <person name="Kim W."/>
        </authorList>
    </citation>
    <scope>NUCLEOTIDE SEQUENCE [LARGE SCALE GENOMIC DNA]</scope>
    <source>
        <tissue evidence="1">Muscle</tissue>
    </source>
</reference>
<dbReference type="Proteomes" id="UP000324222">
    <property type="component" value="Unassembled WGS sequence"/>
</dbReference>
<proteinExistence type="predicted"/>
<sequence>MESFCSSVIRSLVAMKR</sequence>
<dbReference type="EMBL" id="VSRR010097672">
    <property type="protein sequence ID" value="MPC94214.1"/>
    <property type="molecule type" value="Genomic_DNA"/>
</dbReference>
<dbReference type="AlphaFoldDB" id="A0A5B7JPE4"/>
<evidence type="ECO:0000313" key="1">
    <source>
        <dbReference type="EMBL" id="MPC94214.1"/>
    </source>
</evidence>
<gene>
    <name evidence="1" type="ORF">E2C01_089371</name>
</gene>
<protein>
    <submittedName>
        <fullName evidence="1">Uncharacterized protein</fullName>
    </submittedName>
</protein>